<reference evidence="1 2" key="1">
    <citation type="submission" date="2021-06" db="EMBL/GenBank/DDBJ databases">
        <title>Caerostris extrusa draft genome.</title>
        <authorList>
            <person name="Kono N."/>
            <person name="Arakawa K."/>
        </authorList>
    </citation>
    <scope>NUCLEOTIDE SEQUENCE [LARGE SCALE GENOMIC DNA]</scope>
</reference>
<keyword evidence="2" id="KW-1185">Reference proteome</keyword>
<evidence type="ECO:0000313" key="1">
    <source>
        <dbReference type="EMBL" id="GIY97936.1"/>
    </source>
</evidence>
<protein>
    <submittedName>
        <fullName evidence="1">Uncharacterized protein</fullName>
    </submittedName>
</protein>
<accession>A0AAV4XVC5</accession>
<comment type="caution">
    <text evidence="1">The sequence shown here is derived from an EMBL/GenBank/DDBJ whole genome shotgun (WGS) entry which is preliminary data.</text>
</comment>
<dbReference type="Proteomes" id="UP001054945">
    <property type="component" value="Unassembled WGS sequence"/>
</dbReference>
<sequence>MQFSEQTIQILQKIPGDLKHTWQKKKQVCPINEISDEKRLHQKCKEMKFGLAKKALRFDSSFSPHSSLVFSQKVTSPACTVPANGTVPVIG</sequence>
<proteinExistence type="predicted"/>
<dbReference type="AlphaFoldDB" id="A0AAV4XVC5"/>
<gene>
    <name evidence="1" type="ORF">CEXT_17741</name>
</gene>
<evidence type="ECO:0000313" key="2">
    <source>
        <dbReference type="Proteomes" id="UP001054945"/>
    </source>
</evidence>
<dbReference type="EMBL" id="BPLR01018230">
    <property type="protein sequence ID" value="GIY97936.1"/>
    <property type="molecule type" value="Genomic_DNA"/>
</dbReference>
<name>A0AAV4XVC5_CAEEX</name>
<organism evidence="1 2">
    <name type="scientific">Caerostris extrusa</name>
    <name type="common">Bark spider</name>
    <name type="synonym">Caerostris bankana</name>
    <dbReference type="NCBI Taxonomy" id="172846"/>
    <lineage>
        <taxon>Eukaryota</taxon>
        <taxon>Metazoa</taxon>
        <taxon>Ecdysozoa</taxon>
        <taxon>Arthropoda</taxon>
        <taxon>Chelicerata</taxon>
        <taxon>Arachnida</taxon>
        <taxon>Araneae</taxon>
        <taxon>Araneomorphae</taxon>
        <taxon>Entelegynae</taxon>
        <taxon>Araneoidea</taxon>
        <taxon>Araneidae</taxon>
        <taxon>Caerostris</taxon>
    </lineage>
</organism>